<keyword evidence="2" id="KW-0732">Signal</keyword>
<gene>
    <name evidence="3" type="ORF">GCM10009115_26870</name>
</gene>
<proteinExistence type="predicted"/>
<keyword evidence="4" id="KW-1185">Reference proteome</keyword>
<protein>
    <recommendedName>
        <fullName evidence="5">Glycosyl hydrolase family 88</fullName>
    </recommendedName>
</protein>
<dbReference type="InterPro" id="IPR010905">
    <property type="entry name" value="Glyco_hydro_88"/>
</dbReference>
<evidence type="ECO:0000313" key="3">
    <source>
        <dbReference type="EMBL" id="GAA0866013.1"/>
    </source>
</evidence>
<reference evidence="3 4" key="1">
    <citation type="journal article" date="2019" name="Int. J. Syst. Evol. Microbiol.">
        <title>The Global Catalogue of Microorganisms (GCM) 10K type strain sequencing project: providing services to taxonomists for standard genome sequencing and annotation.</title>
        <authorList>
            <consortium name="The Broad Institute Genomics Platform"/>
            <consortium name="The Broad Institute Genome Sequencing Center for Infectious Disease"/>
            <person name="Wu L."/>
            <person name="Ma J."/>
        </authorList>
    </citation>
    <scope>NUCLEOTIDE SEQUENCE [LARGE SCALE GENOMIC DNA]</scope>
    <source>
        <strain evidence="3 4">JCM 15910</strain>
    </source>
</reference>
<dbReference type="SUPFAM" id="SSF48208">
    <property type="entry name" value="Six-hairpin glycosidases"/>
    <property type="match status" value="1"/>
</dbReference>
<evidence type="ECO:0000256" key="1">
    <source>
        <dbReference type="ARBA" id="ARBA00022801"/>
    </source>
</evidence>
<dbReference type="Pfam" id="PF07470">
    <property type="entry name" value="Glyco_hydro_88"/>
    <property type="match status" value="1"/>
</dbReference>
<organism evidence="3 4">
    <name type="scientific">Sphingopyxis soli</name>
    <dbReference type="NCBI Taxonomy" id="592051"/>
    <lineage>
        <taxon>Bacteria</taxon>
        <taxon>Pseudomonadati</taxon>
        <taxon>Pseudomonadota</taxon>
        <taxon>Alphaproteobacteria</taxon>
        <taxon>Sphingomonadales</taxon>
        <taxon>Sphingomonadaceae</taxon>
        <taxon>Sphingopyxis</taxon>
    </lineage>
</organism>
<dbReference type="EMBL" id="BAAAFE010000009">
    <property type="protein sequence ID" value="GAA0866013.1"/>
    <property type="molecule type" value="Genomic_DNA"/>
</dbReference>
<dbReference type="InterPro" id="IPR008928">
    <property type="entry name" value="6-hairpin_glycosidase_sf"/>
</dbReference>
<dbReference type="PANTHER" id="PTHR33886:SF8">
    <property type="entry name" value="UNSATURATED RHAMNOGALACTURONAN HYDROLASE (EUROFUNG)"/>
    <property type="match status" value="1"/>
</dbReference>
<accession>A0ABN1M9N5</accession>
<evidence type="ECO:0000313" key="4">
    <source>
        <dbReference type="Proteomes" id="UP001500738"/>
    </source>
</evidence>
<feature type="chain" id="PRO_5045668218" description="Glycosyl hydrolase family 88" evidence="2">
    <location>
        <begin position="20"/>
        <end position="386"/>
    </location>
</feature>
<feature type="signal peptide" evidence="2">
    <location>
        <begin position="1"/>
        <end position="19"/>
    </location>
</feature>
<name>A0ABN1M9N5_9SPHN</name>
<dbReference type="Proteomes" id="UP001500738">
    <property type="component" value="Unassembled WGS sequence"/>
</dbReference>
<dbReference type="Gene3D" id="1.50.10.10">
    <property type="match status" value="1"/>
</dbReference>
<keyword evidence="1" id="KW-0378">Hydrolase</keyword>
<sequence>MPMNFFAPLMLVAAPAAVADADPAMPTATAILVETRRVADWQLANRTNWGAMPAARPSVRNPRDWQQATFWVALTALADRDPRYRKPLVELGRELGWKLGDKPYHADDQLIARAWIWAAKNGEGDKALAPARAYFDHVLANQPTTGLAFVSNAAGQGDPACTDRWCWCDALFMAPETLLKLAKATGDKRYADFAHAEFKSTTDYLYDPAERLYFRDSRFFDQRDAQGRKLFWSRGNGWVMAGLVGILKTLDKDDPKRGYYERLFRDMAARLVTLQKPDGYWPASLLDQGAGTPPETSGTAFYTYAFAWGIEAGLLDRATYEPGAVRGWQALVRAVQPDGMLGWVQQVGDRPDSVSAHETQFYGAGAFLLAGTAMADLAETRRLKMK</sequence>
<evidence type="ECO:0008006" key="5">
    <source>
        <dbReference type="Google" id="ProtNLM"/>
    </source>
</evidence>
<evidence type="ECO:0000256" key="2">
    <source>
        <dbReference type="SAM" id="SignalP"/>
    </source>
</evidence>
<dbReference type="RefSeq" id="WP_215356108.1">
    <property type="nucleotide sequence ID" value="NZ_BAAAFE010000009.1"/>
</dbReference>
<dbReference type="PANTHER" id="PTHR33886">
    <property type="entry name" value="UNSATURATED RHAMNOGALACTURONAN HYDROLASE (EUROFUNG)"/>
    <property type="match status" value="1"/>
</dbReference>
<dbReference type="InterPro" id="IPR012341">
    <property type="entry name" value="6hp_glycosidase-like_sf"/>
</dbReference>
<comment type="caution">
    <text evidence="3">The sequence shown here is derived from an EMBL/GenBank/DDBJ whole genome shotgun (WGS) entry which is preliminary data.</text>
</comment>
<dbReference type="InterPro" id="IPR052043">
    <property type="entry name" value="PolySaccharide_Degr_Enz"/>
</dbReference>